<dbReference type="GO" id="GO:0022857">
    <property type="term" value="F:transmembrane transporter activity"/>
    <property type="evidence" value="ECO:0007669"/>
    <property type="project" value="InterPro"/>
</dbReference>
<protein>
    <submittedName>
        <fullName evidence="7">ABC transporter permease</fullName>
    </submittedName>
</protein>
<evidence type="ECO:0000256" key="4">
    <source>
        <dbReference type="ARBA" id="ARBA00022989"/>
    </source>
</evidence>
<feature type="transmembrane region" description="Helical" evidence="6">
    <location>
        <begin position="284"/>
        <end position="303"/>
    </location>
</feature>
<evidence type="ECO:0000256" key="2">
    <source>
        <dbReference type="ARBA" id="ARBA00022475"/>
    </source>
</evidence>
<dbReference type="AlphaFoldDB" id="A0A8J4M6Y2"/>
<keyword evidence="3 6" id="KW-0812">Transmembrane</keyword>
<keyword evidence="5 6" id="KW-0472">Membrane</keyword>
<dbReference type="EMBL" id="DTQM01000260">
    <property type="protein sequence ID" value="HGC44272.1"/>
    <property type="molecule type" value="Genomic_DNA"/>
</dbReference>
<feature type="transmembrane region" description="Helical" evidence="6">
    <location>
        <begin position="24"/>
        <end position="45"/>
    </location>
</feature>
<keyword evidence="4 6" id="KW-1133">Transmembrane helix</keyword>
<accession>A0A8J4M6Y2</accession>
<feature type="transmembrane region" description="Helical" evidence="6">
    <location>
        <begin position="308"/>
        <end position="327"/>
    </location>
</feature>
<evidence type="ECO:0000256" key="6">
    <source>
        <dbReference type="SAM" id="Phobius"/>
    </source>
</evidence>
<dbReference type="Pfam" id="PF02653">
    <property type="entry name" value="BPD_transp_2"/>
    <property type="match status" value="1"/>
</dbReference>
<sequence length="369" mass="37609">MSLSLALGGRVPARQRWLGRLAEAWALPLLALMVALLAFGAFLAANGVDPLAAAALIWRGAFGTWFSWQNTLQKASPLLLTGLAMALPARVGLMVIGGEGALVLGGLACAVIGPALAGFATNAAGALAAQAVMLAGGMAVGALWLMIPGALRFWRGVNETISSLLLNTIAIAVMNQLVEGPLRDPASLNKPSTVPLPPALMLGQIPGLSVHVGLGFGLIFAVAAGVLMQWTSFGFAARINGGNPRAARMVGIDVRRLILIACAFAGACAGLAGAIEVAAVQGSATASLAAGYGYSGILVAFLARHNPFAIIPVAVLLGGIAASDGLLQRHLDLPDATVTVLQGFVFIAVLAAETFSGRLRFWPGGQRDG</sequence>
<feature type="transmembrane region" description="Helical" evidence="6">
    <location>
        <begin position="257"/>
        <end position="278"/>
    </location>
</feature>
<feature type="transmembrane region" description="Helical" evidence="6">
    <location>
        <begin position="210"/>
        <end position="236"/>
    </location>
</feature>
<dbReference type="CDD" id="cd06580">
    <property type="entry name" value="TM_PBP1_transp_TpRbsC_like"/>
    <property type="match status" value="1"/>
</dbReference>
<dbReference type="GO" id="GO:0005886">
    <property type="term" value="C:plasma membrane"/>
    <property type="evidence" value="ECO:0007669"/>
    <property type="project" value="UniProtKB-SubCell"/>
</dbReference>
<name>A0A8J4M6Y2_9PROT</name>
<evidence type="ECO:0000256" key="5">
    <source>
        <dbReference type="ARBA" id="ARBA00023136"/>
    </source>
</evidence>
<feature type="transmembrane region" description="Helical" evidence="6">
    <location>
        <begin position="102"/>
        <end position="120"/>
    </location>
</feature>
<proteinExistence type="predicted"/>
<organism evidence="7">
    <name type="scientific">Acidicaldus sp</name>
    <dbReference type="NCBI Taxonomy" id="1872105"/>
    <lineage>
        <taxon>Bacteria</taxon>
        <taxon>Pseudomonadati</taxon>
        <taxon>Pseudomonadota</taxon>
        <taxon>Alphaproteobacteria</taxon>
        <taxon>Acetobacterales</taxon>
        <taxon>Acetobacteraceae</taxon>
        <taxon>Acidicaldus</taxon>
    </lineage>
</organism>
<dbReference type="PANTHER" id="PTHR47089:SF1">
    <property type="entry name" value="GUANOSINE ABC TRANSPORTER PERMEASE PROTEIN NUPP"/>
    <property type="match status" value="1"/>
</dbReference>
<comment type="caution">
    <text evidence="7">The sequence shown here is derived from an EMBL/GenBank/DDBJ whole genome shotgun (WGS) entry which is preliminary data.</text>
</comment>
<evidence type="ECO:0000256" key="3">
    <source>
        <dbReference type="ARBA" id="ARBA00022692"/>
    </source>
</evidence>
<reference evidence="7" key="1">
    <citation type="journal article" date="2020" name="mSystems">
        <title>Genome- and Community-Level Interaction Insights into Carbon Utilization and Element Cycling Functions of Hydrothermarchaeota in Hydrothermal Sediment.</title>
        <authorList>
            <person name="Zhou Z."/>
            <person name="Liu Y."/>
            <person name="Xu W."/>
            <person name="Pan J."/>
            <person name="Luo Z.H."/>
            <person name="Li M."/>
        </authorList>
    </citation>
    <scope>NUCLEOTIDE SEQUENCE</scope>
    <source>
        <strain evidence="7">SpSt-997</strain>
    </source>
</reference>
<gene>
    <name evidence="7" type="ORF">ENY07_13785</name>
</gene>
<dbReference type="InterPro" id="IPR001851">
    <property type="entry name" value="ABC_transp_permease"/>
</dbReference>
<feature type="transmembrane region" description="Helical" evidence="6">
    <location>
        <begin position="127"/>
        <end position="147"/>
    </location>
</feature>
<feature type="transmembrane region" description="Helical" evidence="6">
    <location>
        <begin position="333"/>
        <end position="352"/>
    </location>
</feature>
<dbReference type="PANTHER" id="PTHR47089">
    <property type="entry name" value="ABC TRANSPORTER, PERMEASE PROTEIN"/>
    <property type="match status" value="1"/>
</dbReference>
<comment type="subcellular location">
    <subcellularLocation>
        <location evidence="1">Cell membrane</location>
        <topology evidence="1">Multi-pass membrane protein</topology>
    </subcellularLocation>
</comment>
<evidence type="ECO:0000313" key="7">
    <source>
        <dbReference type="EMBL" id="HGC44272.1"/>
    </source>
</evidence>
<keyword evidence="2" id="KW-1003">Cell membrane</keyword>
<evidence type="ECO:0000256" key="1">
    <source>
        <dbReference type="ARBA" id="ARBA00004651"/>
    </source>
</evidence>